<sequence>MQHIPDDAWNAWTPELLFQRFRYQSSPWYVVGGWALDLWQGYQTRDHEDLEFCILSEDIDLFRSQLPELDFFEVHNGTFAYLAPEMRPRPETYQLWGADTTNACWRIDMMIEHGTPEIWTYKRDPSFRLPRSTVVRETPSGIPYLAPALVLLFKAKHIRPKDAADFQAALPKLHVQEKADLQCWLEAMYPEHEWITQL</sequence>
<gene>
    <name evidence="1" type="ORF">J1786_12150</name>
</gene>
<evidence type="ECO:0000313" key="1">
    <source>
        <dbReference type="EMBL" id="MBU9835555.1"/>
    </source>
</evidence>
<dbReference type="Pfam" id="PF10706">
    <property type="entry name" value="Aminoglyc_resit"/>
    <property type="match status" value="1"/>
</dbReference>
<comment type="caution">
    <text evidence="1">The sequence shown here is derived from an EMBL/GenBank/DDBJ whole genome shotgun (WGS) entry which is preliminary data.</text>
</comment>
<dbReference type="Proteomes" id="UP000699865">
    <property type="component" value="Unassembled WGS sequence"/>
</dbReference>
<dbReference type="EMBL" id="JAFMOU010000067">
    <property type="protein sequence ID" value="MBU9835555.1"/>
    <property type="molecule type" value="Genomic_DNA"/>
</dbReference>
<dbReference type="InterPro" id="IPR019646">
    <property type="entry name" value="Aminoglyc_AdlTrfase"/>
</dbReference>
<accession>A0ABS6L1H2</accession>
<evidence type="ECO:0000313" key="2">
    <source>
        <dbReference type="Proteomes" id="UP000699865"/>
    </source>
</evidence>
<dbReference type="RefSeq" id="WP_217138398.1">
    <property type="nucleotide sequence ID" value="NZ_JAFMOU010000067.1"/>
</dbReference>
<protein>
    <recommendedName>
        <fullName evidence="3">Amino acid transporter</fullName>
    </recommendedName>
</protein>
<organism evidence="1 2">
    <name type="scientific">Rahnella perminowiae</name>
    <dbReference type="NCBI Taxonomy" id="2816244"/>
    <lineage>
        <taxon>Bacteria</taxon>
        <taxon>Pseudomonadati</taxon>
        <taxon>Pseudomonadota</taxon>
        <taxon>Gammaproteobacteria</taxon>
        <taxon>Enterobacterales</taxon>
        <taxon>Yersiniaceae</taxon>
        <taxon>Rahnella</taxon>
    </lineage>
</organism>
<keyword evidence="2" id="KW-1185">Reference proteome</keyword>
<proteinExistence type="predicted"/>
<evidence type="ECO:0008006" key="3">
    <source>
        <dbReference type="Google" id="ProtNLM"/>
    </source>
</evidence>
<name>A0ABS6L1H2_9GAMM</name>
<reference evidence="1 2" key="1">
    <citation type="submission" date="2021-03" db="EMBL/GenBank/DDBJ databases">
        <title>Five novel Rahnella species.</title>
        <authorList>
            <person name="Brady C."/>
            <person name="Asselin J."/>
            <person name="Beer S."/>
            <person name="Bruberg M.B."/>
            <person name="Crampton B."/>
            <person name="Venter S."/>
            <person name="Arnold D."/>
            <person name="Denman S."/>
        </authorList>
    </citation>
    <scope>NUCLEOTIDE SEQUENCE [LARGE SCALE GENOMIC DNA]</scope>
    <source>
        <strain evidence="1 2">L72c</strain>
    </source>
</reference>